<dbReference type="EMBL" id="JACERN010000017">
    <property type="protein sequence ID" value="MBA4707769.1"/>
    <property type="molecule type" value="Genomic_DNA"/>
</dbReference>
<name>A0A838Y594_9NEIS</name>
<keyword evidence="2" id="KW-1185">Reference proteome</keyword>
<accession>A0A838Y594</accession>
<dbReference type="AlphaFoldDB" id="A0A838Y594"/>
<gene>
    <name evidence="1" type="ORF">H2Z84_05110</name>
</gene>
<evidence type="ECO:0000313" key="1">
    <source>
        <dbReference type="EMBL" id="MBA4707769.1"/>
    </source>
</evidence>
<dbReference type="RefSeq" id="WP_181835014.1">
    <property type="nucleotide sequence ID" value="NZ_JACERN010000017.1"/>
</dbReference>
<comment type="caution">
    <text evidence="1">The sequence shown here is derived from an EMBL/GenBank/DDBJ whole genome shotgun (WGS) entry which is preliminary data.</text>
</comment>
<protein>
    <submittedName>
        <fullName evidence="1">Uncharacterized protein</fullName>
    </submittedName>
</protein>
<reference evidence="1 2" key="1">
    <citation type="submission" date="2020-07" db="EMBL/GenBank/DDBJ databases">
        <title>Draft genome sequence of violacein-producing bacteria and related species.</title>
        <authorList>
            <person name="Wilson H.S."/>
            <person name="De Leon M.E."/>
        </authorList>
    </citation>
    <scope>NUCLEOTIDE SEQUENCE [LARGE SCALE GENOMIC DNA]</scope>
    <source>
        <strain evidence="1 2">HSC-21Su07</strain>
    </source>
</reference>
<proteinExistence type="predicted"/>
<evidence type="ECO:0000313" key="2">
    <source>
        <dbReference type="Proteomes" id="UP000545606"/>
    </source>
</evidence>
<organism evidence="1 2">
    <name type="scientific">Aquitalea aquatica</name>
    <dbReference type="NCBI Taxonomy" id="3044273"/>
    <lineage>
        <taxon>Bacteria</taxon>
        <taxon>Pseudomonadati</taxon>
        <taxon>Pseudomonadota</taxon>
        <taxon>Betaproteobacteria</taxon>
        <taxon>Neisseriales</taxon>
        <taxon>Chromobacteriaceae</taxon>
        <taxon>Aquitalea</taxon>
    </lineage>
</organism>
<sequence length="146" mass="16548">MSIEIHRTEKPSTVIGMTTDESQFFIANTRTNGLLHKGYLSPVKDAVQEVIDLEVELKSLLGTESRDHFVKVRNVFVDDKTNNITLYVDYLHDKNVSPFISADEIANRLGNGYVDQHGSGRYVEVKTITAYFASESFNVIADHFYK</sequence>
<dbReference type="Proteomes" id="UP000545606">
    <property type="component" value="Unassembled WGS sequence"/>
</dbReference>